<keyword evidence="10" id="KW-0067">ATP-binding</keyword>
<feature type="transmembrane region" description="Helical" evidence="15">
    <location>
        <begin position="313"/>
        <end position="337"/>
    </location>
</feature>
<dbReference type="Gene3D" id="3.30.565.10">
    <property type="entry name" value="Histidine kinase-like ATPase, C-terminal domain"/>
    <property type="match status" value="1"/>
</dbReference>
<accession>A0A916S1P7</accession>
<evidence type="ECO:0000313" key="18">
    <source>
        <dbReference type="EMBL" id="GGA77174.1"/>
    </source>
</evidence>
<evidence type="ECO:0000256" key="10">
    <source>
        <dbReference type="ARBA" id="ARBA00022840"/>
    </source>
</evidence>
<dbReference type="InterPro" id="IPR003661">
    <property type="entry name" value="HisK_dim/P_dom"/>
</dbReference>
<comment type="catalytic activity">
    <reaction evidence="1">
        <text>ATP + protein L-histidine = ADP + protein N-phospho-L-histidine.</text>
        <dbReference type="EC" id="2.7.13.3"/>
    </reaction>
</comment>
<keyword evidence="14" id="KW-0175">Coiled coil</keyword>
<dbReference type="InterPro" id="IPR003660">
    <property type="entry name" value="HAMP_dom"/>
</dbReference>
<feature type="coiled-coil region" evidence="14">
    <location>
        <begin position="149"/>
        <end position="176"/>
    </location>
</feature>
<dbReference type="PROSITE" id="PS50885">
    <property type="entry name" value="HAMP"/>
    <property type="match status" value="1"/>
</dbReference>
<evidence type="ECO:0000256" key="14">
    <source>
        <dbReference type="SAM" id="Coils"/>
    </source>
</evidence>
<keyword evidence="5" id="KW-0597">Phosphoprotein</keyword>
<dbReference type="InterPro" id="IPR005467">
    <property type="entry name" value="His_kinase_dom"/>
</dbReference>
<comment type="caution">
    <text evidence="18">The sequence shown here is derived from an EMBL/GenBank/DDBJ whole genome shotgun (WGS) entry which is preliminary data.</text>
</comment>
<evidence type="ECO:0000256" key="15">
    <source>
        <dbReference type="SAM" id="Phobius"/>
    </source>
</evidence>
<dbReference type="InterPro" id="IPR036890">
    <property type="entry name" value="HATPase_C_sf"/>
</dbReference>
<dbReference type="InterPro" id="IPR036097">
    <property type="entry name" value="HisK_dim/P_sf"/>
</dbReference>
<keyword evidence="19" id="KW-1185">Reference proteome</keyword>
<dbReference type="GO" id="GO:0000155">
    <property type="term" value="F:phosphorelay sensor kinase activity"/>
    <property type="evidence" value="ECO:0007669"/>
    <property type="project" value="InterPro"/>
</dbReference>
<feature type="transmembrane region" description="Helical" evidence="15">
    <location>
        <begin position="444"/>
        <end position="463"/>
    </location>
</feature>
<dbReference type="SUPFAM" id="SSF55874">
    <property type="entry name" value="ATPase domain of HSP90 chaperone/DNA topoisomerase II/histidine kinase"/>
    <property type="match status" value="1"/>
</dbReference>
<dbReference type="SMART" id="SM00387">
    <property type="entry name" value="HATPase_c"/>
    <property type="match status" value="1"/>
</dbReference>
<evidence type="ECO:0000259" key="17">
    <source>
        <dbReference type="PROSITE" id="PS50885"/>
    </source>
</evidence>
<feature type="transmembrane region" description="Helical" evidence="15">
    <location>
        <begin position="420"/>
        <end position="438"/>
    </location>
</feature>
<keyword evidence="7 15" id="KW-0812">Transmembrane</keyword>
<evidence type="ECO:0000256" key="11">
    <source>
        <dbReference type="ARBA" id="ARBA00022989"/>
    </source>
</evidence>
<dbReference type="EC" id="2.7.13.3" evidence="3"/>
<evidence type="ECO:0000256" key="1">
    <source>
        <dbReference type="ARBA" id="ARBA00000085"/>
    </source>
</evidence>
<feature type="transmembrane region" description="Helical" evidence="15">
    <location>
        <begin position="9"/>
        <end position="30"/>
    </location>
</feature>
<dbReference type="RefSeq" id="WP_188384625.1">
    <property type="nucleotide sequence ID" value="NZ_BMEY01000009.1"/>
</dbReference>
<evidence type="ECO:0000256" key="7">
    <source>
        <dbReference type="ARBA" id="ARBA00022692"/>
    </source>
</evidence>
<dbReference type="PANTHER" id="PTHR45528">
    <property type="entry name" value="SENSOR HISTIDINE KINASE CPXA"/>
    <property type="match status" value="1"/>
</dbReference>
<keyword evidence="13 15" id="KW-0472">Membrane</keyword>
<keyword evidence="9 18" id="KW-0418">Kinase</keyword>
<keyword evidence="11 15" id="KW-1133">Transmembrane helix</keyword>
<name>A0A916S1P7_9BACI</name>
<reference evidence="18" key="1">
    <citation type="journal article" date="2014" name="Int. J. Syst. Evol. Microbiol.">
        <title>Complete genome sequence of Corynebacterium casei LMG S-19264T (=DSM 44701T), isolated from a smear-ripened cheese.</title>
        <authorList>
            <consortium name="US DOE Joint Genome Institute (JGI-PGF)"/>
            <person name="Walter F."/>
            <person name="Albersmeier A."/>
            <person name="Kalinowski J."/>
            <person name="Ruckert C."/>
        </authorList>
    </citation>
    <scope>NUCLEOTIDE SEQUENCE</scope>
    <source>
        <strain evidence="18">CGMCC 1.12408</strain>
    </source>
</reference>
<feature type="transmembrane region" description="Helical" evidence="15">
    <location>
        <begin position="349"/>
        <end position="372"/>
    </location>
</feature>
<dbReference type="SUPFAM" id="SSF47384">
    <property type="entry name" value="Homodimeric domain of signal transducing histidine kinase"/>
    <property type="match status" value="1"/>
</dbReference>
<keyword evidence="6" id="KW-0808">Transferase</keyword>
<evidence type="ECO:0000256" key="13">
    <source>
        <dbReference type="ARBA" id="ARBA00023136"/>
    </source>
</evidence>
<dbReference type="SMART" id="SM00388">
    <property type="entry name" value="HisKA"/>
    <property type="match status" value="1"/>
</dbReference>
<evidence type="ECO:0000256" key="6">
    <source>
        <dbReference type="ARBA" id="ARBA00022679"/>
    </source>
</evidence>
<evidence type="ECO:0000256" key="4">
    <source>
        <dbReference type="ARBA" id="ARBA00022475"/>
    </source>
</evidence>
<dbReference type="AlphaFoldDB" id="A0A916S1P7"/>
<keyword evidence="4" id="KW-1003">Cell membrane</keyword>
<feature type="domain" description="HAMP" evidence="17">
    <location>
        <begin position="470"/>
        <end position="515"/>
    </location>
</feature>
<evidence type="ECO:0000256" key="9">
    <source>
        <dbReference type="ARBA" id="ARBA00022777"/>
    </source>
</evidence>
<reference evidence="18" key="2">
    <citation type="submission" date="2020-09" db="EMBL/GenBank/DDBJ databases">
        <authorList>
            <person name="Sun Q."/>
            <person name="Zhou Y."/>
        </authorList>
    </citation>
    <scope>NUCLEOTIDE SEQUENCE</scope>
    <source>
        <strain evidence="18">CGMCC 1.12408</strain>
    </source>
</reference>
<dbReference type="FunFam" id="3.30.565.10:FF:000013">
    <property type="entry name" value="Two-component sensor histidine kinase"/>
    <property type="match status" value="1"/>
</dbReference>
<evidence type="ECO:0000256" key="8">
    <source>
        <dbReference type="ARBA" id="ARBA00022741"/>
    </source>
</evidence>
<dbReference type="CDD" id="cd00082">
    <property type="entry name" value="HisKA"/>
    <property type="match status" value="1"/>
</dbReference>
<keyword evidence="8" id="KW-0547">Nucleotide-binding</keyword>
<sequence>MGTKWKSSLVIMIICAILFTFGVSGIFLLADHGNYYAHKSYFHTSEFRYEEVQRFTNLIGTFEVNDLSIEEAKEKITVSDEEIEEHRYRYGDLAEQIESINHRYEGLIQEALDSDNQQAADVYKKERDTKIEDITMNFESDEHVEAKIIKEKEQIIDEYYKERESYRSLYEELKNSFQYYFKDNSSGKIYTNIESSNPSLNDINDREMYYTESLTIDNVQMIEYEIPNSEVVYEMVEGSYTTLEGKIGVPKSLPSYNVFVIHYDEYKKEQIVYWTVVGLNIIALFLSLIIFKKAKHSRAELIRWKKYYDKIPIDVRAILFAITLLYIPGMFFLFGFVVFEVTTVSLLEIVIAVFGFAIGLFLALLQLVYILATLKEWNKLKTQWEHSISYRLFKELKKIIVVLVDKLKVAFLDQTTGTQIILLFGAVFILGLTALIVSVHPIFFFVYLAILGGVGIPIALMIINKIGEFNRIVETTDELAKGNLSHNLQVKGYSVLSKLAQNINKLKSGVKESQTEQAKSERLKTELITNVSHDLRTPLTSIITYTELLKEQEGLTDEGSAYLEIIDRKSKRLKVLIDDLFEVSKMTSGTIELNKEKVDLVQLLQQALGEYDDLINDSTLQFRVTHDDPPLNALVDGQKLWRVFDNLIGNILKYSLDYSRVYINLTANDRNAIITFKNVSKYELNENTDELFERFKRGDTSRHTDGSGLGLAIAQSIVELHEGSLDIQTDGDLFKVTITLAIEE</sequence>
<dbReference type="InterPro" id="IPR003594">
    <property type="entry name" value="HATPase_dom"/>
</dbReference>
<protein>
    <recommendedName>
        <fullName evidence="3">histidine kinase</fullName>
        <ecNumber evidence="3">2.7.13.3</ecNumber>
    </recommendedName>
</protein>
<organism evidence="18 19">
    <name type="scientific">Ornithinibacillus halotolerans</name>
    <dbReference type="NCBI Taxonomy" id="1274357"/>
    <lineage>
        <taxon>Bacteria</taxon>
        <taxon>Bacillati</taxon>
        <taxon>Bacillota</taxon>
        <taxon>Bacilli</taxon>
        <taxon>Bacillales</taxon>
        <taxon>Bacillaceae</taxon>
        <taxon>Ornithinibacillus</taxon>
    </lineage>
</organism>
<proteinExistence type="predicted"/>
<dbReference type="GO" id="GO:0005524">
    <property type="term" value="F:ATP binding"/>
    <property type="evidence" value="ECO:0007669"/>
    <property type="project" value="UniProtKB-KW"/>
</dbReference>
<feature type="transmembrane region" description="Helical" evidence="15">
    <location>
        <begin position="271"/>
        <end position="292"/>
    </location>
</feature>
<dbReference type="PRINTS" id="PR00344">
    <property type="entry name" value="BCTRLSENSOR"/>
</dbReference>
<dbReference type="Pfam" id="PF00512">
    <property type="entry name" value="HisKA"/>
    <property type="match status" value="1"/>
</dbReference>
<gene>
    <name evidence="18" type="ORF">GCM10008025_21000</name>
</gene>
<evidence type="ECO:0000256" key="12">
    <source>
        <dbReference type="ARBA" id="ARBA00023012"/>
    </source>
</evidence>
<feature type="domain" description="Histidine kinase" evidence="16">
    <location>
        <begin position="530"/>
        <end position="744"/>
    </location>
</feature>
<evidence type="ECO:0000256" key="2">
    <source>
        <dbReference type="ARBA" id="ARBA00004651"/>
    </source>
</evidence>
<evidence type="ECO:0000256" key="5">
    <source>
        <dbReference type="ARBA" id="ARBA00022553"/>
    </source>
</evidence>
<dbReference type="GO" id="GO:0005886">
    <property type="term" value="C:plasma membrane"/>
    <property type="evidence" value="ECO:0007669"/>
    <property type="project" value="UniProtKB-SubCell"/>
</dbReference>
<dbReference type="PROSITE" id="PS50109">
    <property type="entry name" value="HIS_KIN"/>
    <property type="match status" value="1"/>
</dbReference>
<dbReference type="FunFam" id="1.10.287.130:FF:000008">
    <property type="entry name" value="Two-component sensor histidine kinase"/>
    <property type="match status" value="1"/>
</dbReference>
<evidence type="ECO:0000259" key="16">
    <source>
        <dbReference type="PROSITE" id="PS50109"/>
    </source>
</evidence>
<evidence type="ECO:0000313" key="19">
    <source>
        <dbReference type="Proteomes" id="UP000613512"/>
    </source>
</evidence>
<evidence type="ECO:0000256" key="3">
    <source>
        <dbReference type="ARBA" id="ARBA00012438"/>
    </source>
</evidence>
<dbReference type="Pfam" id="PF02518">
    <property type="entry name" value="HATPase_c"/>
    <property type="match status" value="1"/>
</dbReference>
<dbReference type="EMBL" id="BMEY01000009">
    <property type="protein sequence ID" value="GGA77174.1"/>
    <property type="molecule type" value="Genomic_DNA"/>
</dbReference>
<dbReference type="Proteomes" id="UP000613512">
    <property type="component" value="Unassembled WGS sequence"/>
</dbReference>
<dbReference type="InterPro" id="IPR050398">
    <property type="entry name" value="HssS/ArlS-like"/>
</dbReference>
<dbReference type="InterPro" id="IPR004358">
    <property type="entry name" value="Sig_transdc_His_kin-like_C"/>
</dbReference>
<dbReference type="Gene3D" id="1.10.287.130">
    <property type="match status" value="1"/>
</dbReference>
<comment type="subcellular location">
    <subcellularLocation>
        <location evidence="2">Cell membrane</location>
        <topology evidence="2">Multi-pass membrane protein</topology>
    </subcellularLocation>
</comment>
<keyword evidence="12" id="KW-0902">Two-component regulatory system</keyword>
<dbReference type="PANTHER" id="PTHR45528:SF1">
    <property type="entry name" value="SENSOR HISTIDINE KINASE CPXA"/>
    <property type="match status" value="1"/>
</dbReference>